<evidence type="ECO:0000313" key="3">
    <source>
        <dbReference type="Proteomes" id="UP001169242"/>
    </source>
</evidence>
<evidence type="ECO:0000256" key="1">
    <source>
        <dbReference type="SAM" id="Phobius"/>
    </source>
</evidence>
<keyword evidence="3" id="KW-1185">Reference proteome</keyword>
<dbReference type="InterPro" id="IPR036188">
    <property type="entry name" value="FAD/NAD-bd_sf"/>
</dbReference>
<dbReference type="NCBIfam" id="NF010584">
    <property type="entry name" value="PRK13977.1"/>
    <property type="match status" value="1"/>
</dbReference>
<protein>
    <submittedName>
        <fullName evidence="2">Oleate hydratase</fullName>
        <ecNumber evidence="2">4.2.1.53</ecNumber>
    </submittedName>
</protein>
<gene>
    <name evidence="2" type="ORF">PBV87_04655</name>
</gene>
<dbReference type="PANTHER" id="PTHR37417:SF2">
    <property type="entry name" value="67 KDA MYOSIN-CROSS-REACTIVE ANTIGEN FAMILY PROTEIN (AFU_ORTHOLOGUE AFUA_5G09970)"/>
    <property type="match status" value="1"/>
</dbReference>
<keyword evidence="2" id="KW-0456">Lyase</keyword>
<keyword evidence="1" id="KW-0472">Membrane</keyword>
<keyword evidence="1" id="KW-0812">Transmembrane</keyword>
<dbReference type="Pfam" id="PF06100">
    <property type="entry name" value="MCRA"/>
    <property type="match status" value="1"/>
</dbReference>
<sequence>MIKQFPFKKPEPVKKNNHIAWWLVGTAVGAAAIATISMKNKPQCKKGVAQVAPLKHLPYEYTDRQVYFVGGGLGSLAGAAYLIRDCGFKGENIHIIEGMHILGGSNDGAGDVSQGFVCRGGRMLNEETYENFWELFSSIPSLDMPGMSVTEEILNFDHLHPTHAQARLIDKNGHILDVKSMGFNQADRLALGKLMITPEEKLDDMTIEQWFSHTPHFFTTNFWYMWQTTFAFQKWSSLFEFKRYMERMIFEFSRIETLEGVTRTPYNQYESVILPLKAYLDHYGVDFSINATVTDIDFAEGDTITANAIHIEDEEGEKVITLKSTDICIMTNGCMTDNARLGDFNTPATYDPEKPISGELWAKVARKKPGLLGNPEPFFNYPEETNWESFTVTCKGNKLLKKIEQFSGNVPGSGALMTFKDSNWLMSIVVAAQPHFKGQPLDTTIFWGYGLYTDQIGDYVKKPMRECTGKEILIELLHHLHFEDEQDEILDTVVNVIPCMMPYIVSQFQPRKMTDRPHVVPEGSTNFAMISQFVEIPEDMVFTEEYSVRAARMAVYTLLNVTNQQICPVTPYKKDPKVLKEALKTSYR</sequence>
<reference evidence="2" key="1">
    <citation type="journal article" date="2023" name="Int. J. Syst. Evol. Microbiol.">
        <title>&lt;i&gt;Holtiella tumoricola&lt;/i&gt; gen. nov. sp. nov., isolated from a human clinical sample.</title>
        <authorList>
            <person name="Allen-Vercoe E."/>
            <person name="Daigneault M.C."/>
            <person name="Vancuren S.J."/>
            <person name="Cochrane K."/>
            <person name="O'Neal L.L."/>
            <person name="Sankaranarayanan K."/>
            <person name="Lawson P.A."/>
        </authorList>
    </citation>
    <scope>NUCLEOTIDE SEQUENCE</scope>
    <source>
        <strain evidence="2">CC70A</strain>
    </source>
</reference>
<dbReference type="GO" id="GO:0006631">
    <property type="term" value="P:fatty acid metabolic process"/>
    <property type="evidence" value="ECO:0007669"/>
    <property type="project" value="InterPro"/>
</dbReference>
<dbReference type="InterPro" id="IPR010354">
    <property type="entry name" value="Oleate_hydratase"/>
</dbReference>
<dbReference type="Proteomes" id="UP001169242">
    <property type="component" value="Unassembled WGS sequence"/>
</dbReference>
<accession>A0AA42IZX5</accession>
<dbReference type="EMBL" id="JAQIFT010000016">
    <property type="protein sequence ID" value="MDA3730789.1"/>
    <property type="molecule type" value="Genomic_DNA"/>
</dbReference>
<keyword evidence="1" id="KW-1133">Transmembrane helix</keyword>
<dbReference type="EC" id="4.2.1.53" evidence="2"/>
<dbReference type="SUPFAM" id="SSF51905">
    <property type="entry name" value="FAD/NAD(P)-binding domain"/>
    <property type="match status" value="1"/>
</dbReference>
<dbReference type="Gene3D" id="3.50.50.60">
    <property type="entry name" value="FAD/NAD(P)-binding domain"/>
    <property type="match status" value="2"/>
</dbReference>
<feature type="transmembrane region" description="Helical" evidence="1">
    <location>
        <begin position="20"/>
        <end position="38"/>
    </location>
</feature>
<dbReference type="GO" id="GO:0071949">
    <property type="term" value="F:FAD binding"/>
    <property type="evidence" value="ECO:0007669"/>
    <property type="project" value="InterPro"/>
</dbReference>
<dbReference type="AlphaFoldDB" id="A0AA42IZX5"/>
<name>A0AA42IZX5_9FIRM</name>
<dbReference type="PANTHER" id="PTHR37417">
    <property type="entry name" value="67 KDA MYOSIN-CROSS-REACTIVE ANTIGEN FAMILY PROTEIN (AFU_ORTHOLOGUE AFUA_5G09970)"/>
    <property type="match status" value="1"/>
</dbReference>
<proteinExistence type="predicted"/>
<dbReference type="GO" id="GO:0050151">
    <property type="term" value="F:oleate hydratase activity"/>
    <property type="evidence" value="ECO:0007669"/>
    <property type="project" value="UniProtKB-EC"/>
</dbReference>
<evidence type="ECO:0000313" key="2">
    <source>
        <dbReference type="EMBL" id="MDA3730789.1"/>
    </source>
</evidence>
<comment type="caution">
    <text evidence="2">The sequence shown here is derived from an EMBL/GenBank/DDBJ whole genome shotgun (WGS) entry which is preliminary data.</text>
</comment>
<dbReference type="Gene3D" id="3.30.9.80">
    <property type="match status" value="1"/>
</dbReference>
<organism evidence="2 3">
    <name type="scientific">Holtiella tumoricola</name>
    <dbReference type="NCBI Taxonomy" id="3018743"/>
    <lineage>
        <taxon>Bacteria</taxon>
        <taxon>Bacillati</taxon>
        <taxon>Bacillota</taxon>
        <taxon>Clostridia</taxon>
        <taxon>Lachnospirales</taxon>
        <taxon>Cellulosilyticaceae</taxon>
        <taxon>Holtiella</taxon>
    </lineage>
</organism>